<gene>
    <name evidence="17" type="primary">ribF</name>
    <name evidence="17" type="ORF">PFLCHA0_c52960</name>
</gene>
<protein>
    <recommendedName>
        <fullName evidence="15">Riboflavin biosynthesis protein</fullName>
    </recommendedName>
    <domain>
        <recommendedName>
            <fullName evidence="15">Riboflavin kinase</fullName>
            <ecNumber evidence="15">2.7.1.26</ecNumber>
        </recommendedName>
        <alternativeName>
            <fullName evidence="15">Flavokinase</fullName>
        </alternativeName>
    </domain>
    <domain>
        <recommendedName>
            <fullName evidence="15">FMN adenylyltransferase</fullName>
            <ecNumber evidence="15">2.7.7.2</ecNumber>
        </recommendedName>
        <alternativeName>
            <fullName evidence="15">FAD pyrophosphorylase</fullName>
        </alternativeName>
        <alternativeName>
            <fullName evidence="15">FAD synthase</fullName>
        </alternativeName>
    </domain>
</protein>
<keyword evidence="9 15" id="KW-0418">Kinase</keyword>
<dbReference type="UniPathway" id="UPA00276">
    <property type="reaction ID" value="UER00406"/>
</dbReference>
<evidence type="ECO:0000256" key="2">
    <source>
        <dbReference type="ARBA" id="ARBA00004726"/>
    </source>
</evidence>
<evidence type="ECO:0000256" key="14">
    <source>
        <dbReference type="ARBA" id="ARBA00049494"/>
    </source>
</evidence>
<sequence>MSKKRVMQLVRGLHNLRPQHRGCVATIGNFDGVHRGHQAILGRLRERALELGVPSCVVIFEPQPREFFAPETAPARLARLRDKLQLLADAGVDRVLCLAFNQRLSKLSASEFVERILVDGLGVQHLEVGDDFRFGCDRVGDFDFLQQAGATHGFTVEAAQTVELDGLRVSSTQVRNALAAADFDLAERLLGRPYRIAGRVLHGQKLARQLGTPTANVQLKRRRVPLSGVYLVSVELDGRTWPGVANIGVRPTVAGDGKAHLEVHLLDFAGDLYDRRLTVVFHHKLREEQRFASLEALKTAINADVAAARAQVARIHSANR</sequence>
<comment type="similarity">
    <text evidence="15">Belongs to the ribF family.</text>
</comment>
<evidence type="ECO:0000256" key="12">
    <source>
        <dbReference type="ARBA" id="ARBA00023268"/>
    </source>
</evidence>
<keyword evidence="4 15" id="KW-0285">Flavoprotein</keyword>
<evidence type="ECO:0000256" key="6">
    <source>
        <dbReference type="ARBA" id="ARBA00022679"/>
    </source>
</evidence>
<evidence type="ECO:0000256" key="9">
    <source>
        <dbReference type="ARBA" id="ARBA00022777"/>
    </source>
</evidence>
<evidence type="ECO:0000313" key="18">
    <source>
        <dbReference type="Proteomes" id="UP000013940"/>
    </source>
</evidence>
<evidence type="ECO:0000313" key="17">
    <source>
        <dbReference type="EMBL" id="AGL87034.1"/>
    </source>
</evidence>
<comment type="catalytic activity">
    <reaction evidence="13 15">
        <text>riboflavin + ATP = FMN + ADP + H(+)</text>
        <dbReference type="Rhea" id="RHEA:14357"/>
        <dbReference type="ChEBI" id="CHEBI:15378"/>
        <dbReference type="ChEBI" id="CHEBI:30616"/>
        <dbReference type="ChEBI" id="CHEBI:57986"/>
        <dbReference type="ChEBI" id="CHEBI:58210"/>
        <dbReference type="ChEBI" id="CHEBI:456216"/>
        <dbReference type="EC" id="2.7.1.26"/>
    </reaction>
</comment>
<evidence type="ECO:0000256" key="13">
    <source>
        <dbReference type="ARBA" id="ARBA00047880"/>
    </source>
</evidence>
<evidence type="ECO:0000256" key="1">
    <source>
        <dbReference type="ARBA" id="ARBA00002121"/>
    </source>
</evidence>
<name>A0A2C9ETN5_PSEPH</name>
<dbReference type="SMART" id="SM00904">
    <property type="entry name" value="Flavokinase"/>
    <property type="match status" value="1"/>
</dbReference>
<dbReference type="NCBIfam" id="NF004163">
    <property type="entry name" value="PRK05627.1-6"/>
    <property type="match status" value="1"/>
</dbReference>
<dbReference type="KEGG" id="pprc:PFLCHA0_c52960"/>
<dbReference type="GO" id="GO:0008531">
    <property type="term" value="F:riboflavin kinase activity"/>
    <property type="evidence" value="ECO:0007669"/>
    <property type="project" value="UniProtKB-UniRule"/>
</dbReference>
<dbReference type="NCBIfam" id="NF004159">
    <property type="entry name" value="PRK05627.1-2"/>
    <property type="match status" value="1"/>
</dbReference>
<evidence type="ECO:0000256" key="10">
    <source>
        <dbReference type="ARBA" id="ARBA00022827"/>
    </source>
</evidence>
<keyword evidence="7 15" id="KW-0548">Nucleotidyltransferase</keyword>
<keyword evidence="11 15" id="KW-0067">ATP-binding</keyword>
<dbReference type="Gene3D" id="3.40.50.620">
    <property type="entry name" value="HUPs"/>
    <property type="match status" value="1"/>
</dbReference>
<dbReference type="EMBL" id="CP003190">
    <property type="protein sequence ID" value="AGL87034.1"/>
    <property type="molecule type" value="Genomic_DNA"/>
</dbReference>
<comment type="pathway">
    <text evidence="2 15">Cofactor biosynthesis; FAD biosynthesis; FAD from FMN: step 1/1.</text>
</comment>
<dbReference type="GO" id="GO:0003919">
    <property type="term" value="F:FMN adenylyltransferase activity"/>
    <property type="evidence" value="ECO:0007669"/>
    <property type="project" value="UniProtKB-UniRule"/>
</dbReference>
<dbReference type="Pfam" id="PF06574">
    <property type="entry name" value="FAD_syn"/>
    <property type="match status" value="1"/>
</dbReference>
<keyword evidence="5 15" id="KW-0288">FMN</keyword>
<evidence type="ECO:0000256" key="4">
    <source>
        <dbReference type="ARBA" id="ARBA00022630"/>
    </source>
</evidence>
<comment type="pathway">
    <text evidence="3 15">Cofactor biosynthesis; FMN biosynthesis; FMN from riboflavin (ATP route): step 1/1.</text>
</comment>
<evidence type="ECO:0000256" key="11">
    <source>
        <dbReference type="ARBA" id="ARBA00022840"/>
    </source>
</evidence>
<keyword evidence="10 15" id="KW-0274">FAD</keyword>
<dbReference type="Proteomes" id="UP000013940">
    <property type="component" value="Chromosome"/>
</dbReference>
<dbReference type="NCBIfam" id="TIGR00083">
    <property type="entry name" value="ribF"/>
    <property type="match status" value="1"/>
</dbReference>
<dbReference type="GO" id="GO:0009231">
    <property type="term" value="P:riboflavin biosynthetic process"/>
    <property type="evidence" value="ECO:0007669"/>
    <property type="project" value="InterPro"/>
</dbReference>
<dbReference type="SUPFAM" id="SSF52374">
    <property type="entry name" value="Nucleotidylyl transferase"/>
    <property type="match status" value="1"/>
</dbReference>
<reference evidence="18" key="1">
    <citation type="journal article" date="2014" name="Genome Announc.">
        <title>Full-genome sequence of the plant growth-promoting bacterium Pseudomonas protegens CHA0.</title>
        <authorList>
            <person name="Jousset A."/>
            <person name="Schuldes J."/>
            <person name="Keel C."/>
            <person name="Maurhofer M."/>
            <person name="Daniel R."/>
            <person name="Scheu S."/>
            <person name="Thuermer A."/>
        </authorList>
    </citation>
    <scope>NUCLEOTIDE SEQUENCE [LARGE SCALE GENOMIC DNA]</scope>
    <source>
        <strain evidence="18">DSM 19095 / LMG 27888 / CFBP 6595 / CHA0</strain>
    </source>
</reference>
<dbReference type="EC" id="2.7.1.26" evidence="15"/>
<dbReference type="PANTHER" id="PTHR22749">
    <property type="entry name" value="RIBOFLAVIN KINASE/FMN ADENYLYLTRANSFERASE"/>
    <property type="match status" value="1"/>
</dbReference>
<dbReference type="PANTHER" id="PTHR22749:SF6">
    <property type="entry name" value="RIBOFLAVIN KINASE"/>
    <property type="match status" value="1"/>
</dbReference>
<dbReference type="GO" id="GO:0006747">
    <property type="term" value="P:FAD biosynthetic process"/>
    <property type="evidence" value="ECO:0007669"/>
    <property type="project" value="UniProtKB-UniRule"/>
</dbReference>
<evidence type="ECO:0000256" key="5">
    <source>
        <dbReference type="ARBA" id="ARBA00022643"/>
    </source>
</evidence>
<dbReference type="CDD" id="cd02064">
    <property type="entry name" value="FAD_synthetase_N"/>
    <property type="match status" value="1"/>
</dbReference>
<comment type="function">
    <text evidence="1">Catalyzes the phosphorylation of riboflavin to FMN followed by the adenylation of FMN to FAD.</text>
</comment>
<dbReference type="NCBIfam" id="NF004160">
    <property type="entry name" value="PRK05627.1-3"/>
    <property type="match status" value="1"/>
</dbReference>
<dbReference type="InterPro" id="IPR015865">
    <property type="entry name" value="Riboflavin_kinase_bac/euk"/>
</dbReference>
<feature type="domain" description="Riboflavin kinase" evidence="16">
    <location>
        <begin position="189"/>
        <end position="313"/>
    </location>
</feature>
<dbReference type="UniPathway" id="UPA00277">
    <property type="reaction ID" value="UER00407"/>
</dbReference>
<organism evidence="17 18">
    <name type="scientific">Pseudomonas protegens (strain DSM 19095 / LMG 27888 / CFBP 6595 / CHA0)</name>
    <dbReference type="NCBI Taxonomy" id="1124983"/>
    <lineage>
        <taxon>Bacteria</taxon>
        <taxon>Pseudomonadati</taxon>
        <taxon>Pseudomonadota</taxon>
        <taxon>Gammaproteobacteria</taxon>
        <taxon>Pseudomonadales</taxon>
        <taxon>Pseudomonadaceae</taxon>
        <taxon>Pseudomonas</taxon>
    </lineage>
</organism>
<keyword evidence="8 15" id="KW-0547">Nucleotide-binding</keyword>
<dbReference type="PIRSF" id="PIRSF004491">
    <property type="entry name" value="FAD_Synth"/>
    <property type="match status" value="1"/>
</dbReference>
<dbReference type="GO" id="GO:0009398">
    <property type="term" value="P:FMN biosynthetic process"/>
    <property type="evidence" value="ECO:0007669"/>
    <property type="project" value="UniProtKB-UniRule"/>
</dbReference>
<evidence type="ECO:0000256" key="8">
    <source>
        <dbReference type="ARBA" id="ARBA00022741"/>
    </source>
</evidence>
<dbReference type="GO" id="GO:0005524">
    <property type="term" value="F:ATP binding"/>
    <property type="evidence" value="ECO:0007669"/>
    <property type="project" value="UniProtKB-UniRule"/>
</dbReference>
<evidence type="ECO:0000256" key="3">
    <source>
        <dbReference type="ARBA" id="ARBA00005201"/>
    </source>
</evidence>
<dbReference type="InterPro" id="IPR023468">
    <property type="entry name" value="Riboflavin_kinase"/>
</dbReference>
<dbReference type="Pfam" id="PF01687">
    <property type="entry name" value="Flavokinase"/>
    <property type="match status" value="1"/>
</dbReference>
<dbReference type="InterPro" id="IPR023465">
    <property type="entry name" value="Riboflavin_kinase_dom_sf"/>
</dbReference>
<dbReference type="SUPFAM" id="SSF82114">
    <property type="entry name" value="Riboflavin kinase-like"/>
    <property type="match status" value="1"/>
</dbReference>
<keyword evidence="12" id="KW-0511">Multifunctional enzyme</keyword>
<accession>A0A2C9ETN5</accession>
<keyword evidence="6 15" id="KW-0808">Transferase</keyword>
<dbReference type="InterPro" id="IPR002606">
    <property type="entry name" value="Riboflavin_kinase_bac"/>
</dbReference>
<dbReference type="InterPro" id="IPR015864">
    <property type="entry name" value="FAD_synthase"/>
</dbReference>
<evidence type="ECO:0000256" key="15">
    <source>
        <dbReference type="PIRNR" id="PIRNR004491"/>
    </source>
</evidence>
<dbReference type="FunFam" id="3.40.50.620:FF:000021">
    <property type="entry name" value="Riboflavin biosynthesis protein"/>
    <property type="match status" value="1"/>
</dbReference>
<proteinExistence type="inferred from homology"/>
<dbReference type="EC" id="2.7.7.2" evidence="15"/>
<evidence type="ECO:0000256" key="7">
    <source>
        <dbReference type="ARBA" id="ARBA00022695"/>
    </source>
</evidence>
<dbReference type="Gene3D" id="2.40.30.30">
    <property type="entry name" value="Riboflavin kinase-like"/>
    <property type="match status" value="1"/>
</dbReference>
<dbReference type="InterPro" id="IPR014729">
    <property type="entry name" value="Rossmann-like_a/b/a_fold"/>
</dbReference>
<evidence type="ECO:0000259" key="16">
    <source>
        <dbReference type="SMART" id="SM00904"/>
    </source>
</evidence>
<comment type="catalytic activity">
    <reaction evidence="14 15">
        <text>FMN + ATP + H(+) = FAD + diphosphate</text>
        <dbReference type="Rhea" id="RHEA:17237"/>
        <dbReference type="ChEBI" id="CHEBI:15378"/>
        <dbReference type="ChEBI" id="CHEBI:30616"/>
        <dbReference type="ChEBI" id="CHEBI:33019"/>
        <dbReference type="ChEBI" id="CHEBI:57692"/>
        <dbReference type="ChEBI" id="CHEBI:58210"/>
        <dbReference type="EC" id="2.7.7.2"/>
    </reaction>
</comment>
<dbReference type="AlphaFoldDB" id="A0A2C9ETN5"/>
<dbReference type="eggNOG" id="COG0196">
    <property type="taxonomic scope" value="Bacteria"/>
</dbReference>
<dbReference type="NCBIfam" id="NF004162">
    <property type="entry name" value="PRK05627.1-5"/>
    <property type="match status" value="1"/>
</dbReference>
<dbReference type="HOGENOM" id="CLU_048437_0_1_6"/>